<dbReference type="PRINTS" id="PR00342">
    <property type="entry name" value="RHESUSRHD"/>
</dbReference>
<organism evidence="6">
    <name type="scientific">Veillonella dispar</name>
    <dbReference type="NCBI Taxonomy" id="39778"/>
    <lineage>
        <taxon>Bacteria</taxon>
        <taxon>Bacillati</taxon>
        <taxon>Bacillota</taxon>
        <taxon>Negativicutes</taxon>
        <taxon>Veillonellales</taxon>
        <taxon>Veillonellaceae</taxon>
        <taxon>Veillonella</taxon>
    </lineage>
</organism>
<dbReference type="AlphaFoldDB" id="A0A6N3BGG8"/>
<proteinExistence type="predicted"/>
<dbReference type="GO" id="GO:0005886">
    <property type="term" value="C:plasma membrane"/>
    <property type="evidence" value="ECO:0007669"/>
    <property type="project" value="InterPro"/>
</dbReference>
<keyword evidence="2 5" id="KW-0812">Transmembrane</keyword>
<feature type="transmembrane region" description="Helical" evidence="5">
    <location>
        <begin position="38"/>
        <end position="56"/>
    </location>
</feature>
<evidence type="ECO:0000256" key="4">
    <source>
        <dbReference type="ARBA" id="ARBA00023136"/>
    </source>
</evidence>
<evidence type="ECO:0000256" key="2">
    <source>
        <dbReference type="ARBA" id="ARBA00022692"/>
    </source>
</evidence>
<dbReference type="InterPro" id="IPR002229">
    <property type="entry name" value="RhesusRHD"/>
</dbReference>
<evidence type="ECO:0000256" key="1">
    <source>
        <dbReference type="ARBA" id="ARBA00004141"/>
    </source>
</evidence>
<keyword evidence="4 5" id="KW-0472">Membrane</keyword>
<feature type="transmembrane region" description="Helical" evidence="5">
    <location>
        <begin position="12"/>
        <end position="32"/>
    </location>
</feature>
<feature type="transmembrane region" description="Helical" evidence="5">
    <location>
        <begin position="68"/>
        <end position="85"/>
    </location>
</feature>
<accession>A0A6N3BGG8</accession>
<evidence type="ECO:0000256" key="5">
    <source>
        <dbReference type="SAM" id="Phobius"/>
    </source>
</evidence>
<feature type="transmembrane region" description="Helical" evidence="5">
    <location>
        <begin position="163"/>
        <end position="187"/>
    </location>
</feature>
<reference evidence="6" key="1">
    <citation type="submission" date="2019-11" db="EMBL/GenBank/DDBJ databases">
        <authorList>
            <person name="Feng L."/>
        </authorList>
    </citation>
    <scope>NUCLEOTIDE SEQUENCE</scope>
    <source>
        <strain evidence="6">VdisparLFYP95</strain>
    </source>
</reference>
<evidence type="ECO:0000256" key="3">
    <source>
        <dbReference type="ARBA" id="ARBA00022989"/>
    </source>
</evidence>
<feature type="transmembrane region" description="Helical" evidence="5">
    <location>
        <begin position="137"/>
        <end position="156"/>
    </location>
</feature>
<keyword evidence="3 5" id="KW-1133">Transmembrane helix</keyword>
<sequence length="257" mass="27463">MKFLQSLSAQVSLFTQGAILALGVVFILLDVITESLNPVIDLAWVTVLVCGLPLLINSVQSIWERLEIHANFLIVVAMVALISIGDYHTAAYVGLIVQAGFFLEQLITGESHYTVDDDMLPTMPAQLVAMRQGINNYSSVIVVAVLLLSMGSFALTQDFKHTVTLLLVLCPCSLELILVALMMGSLVDDASPVSELSKGTKQSHLGLLIVSIVFHVAIICVGVLGLIAPVTAVALHGLARLGLVYNLKVLNSSLCVV</sequence>
<dbReference type="EMBL" id="CACRUF010000020">
    <property type="protein sequence ID" value="VYT99452.1"/>
    <property type="molecule type" value="Genomic_DNA"/>
</dbReference>
<dbReference type="RefSeq" id="WP_156719532.1">
    <property type="nucleotide sequence ID" value="NZ_CACRUF010000020.1"/>
</dbReference>
<feature type="transmembrane region" description="Helical" evidence="5">
    <location>
        <begin position="207"/>
        <end position="235"/>
    </location>
</feature>
<name>A0A6N3BGG8_9FIRM</name>
<protein>
    <submittedName>
        <fullName evidence="6">Uncharacterized protein</fullName>
    </submittedName>
</protein>
<evidence type="ECO:0000313" key="6">
    <source>
        <dbReference type="EMBL" id="VYT99452.1"/>
    </source>
</evidence>
<comment type="subcellular location">
    <subcellularLocation>
        <location evidence="1">Membrane</location>
        <topology evidence="1">Multi-pass membrane protein</topology>
    </subcellularLocation>
</comment>
<gene>
    <name evidence="6" type="ORF">VDLFYP95_01241</name>
</gene>